<dbReference type="AlphaFoldDB" id="A0A5P2H1D9"/>
<evidence type="ECO:0000313" key="2">
    <source>
        <dbReference type="EMBL" id="QET01564.1"/>
    </source>
</evidence>
<reference evidence="2 3" key="1">
    <citation type="submission" date="2019-09" db="EMBL/GenBank/DDBJ databases">
        <title>FDA dAtabase for Regulatory Grade micrObial Sequences (FDA-ARGOS): Supporting development and validation of Infectious Disease Dx tests.</title>
        <authorList>
            <person name="Sciortino C."/>
            <person name="Tallon L."/>
            <person name="Sadzewicz L."/>
            <person name="Vavikolanu K."/>
            <person name="Mehta A."/>
            <person name="Aluvathingal J."/>
            <person name="Nadendla S."/>
            <person name="Nandy P."/>
            <person name="Geyer C."/>
            <person name="Yan Y."/>
            <person name="Sichtig H."/>
        </authorList>
    </citation>
    <scope>NUCLEOTIDE SEQUENCE [LARGE SCALE GENOMIC DNA]</scope>
    <source>
        <strain evidence="2 3">FDAARGOS_664</strain>
    </source>
</reference>
<feature type="chain" id="PRO_5024991459" evidence="1">
    <location>
        <begin position="27"/>
        <end position="173"/>
    </location>
</feature>
<name>A0A5P2H1D9_9BURK</name>
<proteinExistence type="predicted"/>
<feature type="signal peptide" evidence="1">
    <location>
        <begin position="1"/>
        <end position="26"/>
    </location>
</feature>
<gene>
    <name evidence="2" type="ORF">FOB72_05590</name>
</gene>
<dbReference type="Proteomes" id="UP000322822">
    <property type="component" value="Chromosome 1"/>
</dbReference>
<organism evidence="2 3">
    <name type="scientific">Cupriavidus pauculus</name>
    <dbReference type="NCBI Taxonomy" id="82633"/>
    <lineage>
        <taxon>Bacteria</taxon>
        <taxon>Pseudomonadati</taxon>
        <taxon>Pseudomonadota</taxon>
        <taxon>Betaproteobacteria</taxon>
        <taxon>Burkholderiales</taxon>
        <taxon>Burkholderiaceae</taxon>
        <taxon>Cupriavidus</taxon>
    </lineage>
</organism>
<protein>
    <submittedName>
        <fullName evidence="2">DUF3016 domain-containing protein</fullName>
    </submittedName>
</protein>
<sequence>MPKILSLTAIATIATLTFAAATSATAATESSNPGALTVTFVHPEAYTDASRTENYGSDPHVLDDIRRHLEKLAARQLPPGYTLAIDVLDVDLAGYIDWRYASGNIRVIRDATWPRMTLSYVLRHGDDVVASANAQRINSMNFAWGVNVYGYNDPLRYEKAMLDEWFARAVLVR</sequence>
<dbReference type="Pfam" id="PF11454">
    <property type="entry name" value="DUF3016"/>
    <property type="match status" value="1"/>
</dbReference>
<dbReference type="RefSeq" id="WP_150371627.1">
    <property type="nucleotide sequence ID" value="NZ_CP044065.1"/>
</dbReference>
<accession>A0A5P2H1D9</accession>
<keyword evidence="1" id="KW-0732">Signal</keyword>
<evidence type="ECO:0000256" key="1">
    <source>
        <dbReference type="SAM" id="SignalP"/>
    </source>
</evidence>
<dbReference type="InterPro" id="IPR021557">
    <property type="entry name" value="DUF3016"/>
</dbReference>
<dbReference type="EMBL" id="CP044065">
    <property type="protein sequence ID" value="QET01564.1"/>
    <property type="molecule type" value="Genomic_DNA"/>
</dbReference>
<evidence type="ECO:0000313" key="3">
    <source>
        <dbReference type="Proteomes" id="UP000322822"/>
    </source>
</evidence>
<dbReference type="OrthoDB" id="195620at2"/>